<evidence type="ECO:0000313" key="1">
    <source>
        <dbReference type="EMBL" id="MPM84090.1"/>
    </source>
</evidence>
<dbReference type="AlphaFoldDB" id="A0A645D3N8"/>
<accession>A0A645D3N8</accession>
<name>A0A645D3N8_9ZZZZ</name>
<organism evidence="1">
    <name type="scientific">bioreactor metagenome</name>
    <dbReference type="NCBI Taxonomy" id="1076179"/>
    <lineage>
        <taxon>unclassified sequences</taxon>
        <taxon>metagenomes</taxon>
        <taxon>ecological metagenomes</taxon>
    </lineage>
</organism>
<protein>
    <submittedName>
        <fullName evidence="1">Uncharacterized protein</fullName>
    </submittedName>
</protein>
<gene>
    <name evidence="1" type="ORF">SDC9_131161</name>
</gene>
<reference evidence="1" key="1">
    <citation type="submission" date="2019-08" db="EMBL/GenBank/DDBJ databases">
        <authorList>
            <person name="Kucharzyk K."/>
            <person name="Murdoch R.W."/>
            <person name="Higgins S."/>
            <person name="Loffler F."/>
        </authorList>
    </citation>
    <scope>NUCLEOTIDE SEQUENCE</scope>
</reference>
<sequence length="132" mass="14745">MNSFGFSGFTNKLKPSCNVGLVIIRDLFYNCASWRRLAYFKVGSQSYRGRDGFAFNLFLKGKDCGFCSSSGCSTCCISSLEDGPVTQDHNHAGCYVFFKLFPGQPCTGNPFFRDLEMVNRIYHGRILGGFLL</sequence>
<proteinExistence type="predicted"/>
<comment type="caution">
    <text evidence="1">The sequence shown here is derived from an EMBL/GenBank/DDBJ whole genome shotgun (WGS) entry which is preliminary data.</text>
</comment>
<dbReference type="EMBL" id="VSSQ01032730">
    <property type="protein sequence ID" value="MPM84090.1"/>
    <property type="molecule type" value="Genomic_DNA"/>
</dbReference>